<accession>A0ACB7YU33</accession>
<evidence type="ECO:0000313" key="2">
    <source>
        <dbReference type="Proteomes" id="UP000828048"/>
    </source>
</evidence>
<comment type="caution">
    <text evidence="1">The sequence shown here is derived from an EMBL/GenBank/DDBJ whole genome shotgun (WGS) entry which is preliminary data.</text>
</comment>
<reference evidence="1 2" key="1">
    <citation type="journal article" date="2021" name="Hortic Res">
        <title>High-quality reference genome and annotation aids understanding of berry development for evergreen blueberry (Vaccinium darrowii).</title>
        <authorList>
            <person name="Yu J."/>
            <person name="Hulse-Kemp A.M."/>
            <person name="Babiker E."/>
            <person name="Staton M."/>
        </authorList>
    </citation>
    <scope>NUCLEOTIDE SEQUENCE [LARGE SCALE GENOMIC DNA]</scope>
    <source>
        <strain evidence="2">cv. NJ 8807/NJ 8810</strain>
        <tissue evidence="1">Young leaf</tissue>
    </source>
</reference>
<gene>
    <name evidence="1" type="ORF">Vadar_007202</name>
</gene>
<name>A0ACB7YU33_9ERIC</name>
<sequence>MGDSEAQFSPPALNRTRVLFLPRFGLEVTEPSLPSILHEREKYTDCMVGCLVDHRSISIQEMQNAIGGDDLVHAGPWNINGALFILHPWLPNVPLHLLDFDYVNLWVQIRGAPLEYSTPDMAVRMGSVIGFVTSVDRGLFHKKTLNICMFVSISQLLSL</sequence>
<keyword evidence="2" id="KW-1185">Reference proteome</keyword>
<organism evidence="1 2">
    <name type="scientific">Vaccinium darrowii</name>
    <dbReference type="NCBI Taxonomy" id="229202"/>
    <lineage>
        <taxon>Eukaryota</taxon>
        <taxon>Viridiplantae</taxon>
        <taxon>Streptophyta</taxon>
        <taxon>Embryophyta</taxon>
        <taxon>Tracheophyta</taxon>
        <taxon>Spermatophyta</taxon>
        <taxon>Magnoliopsida</taxon>
        <taxon>eudicotyledons</taxon>
        <taxon>Gunneridae</taxon>
        <taxon>Pentapetalae</taxon>
        <taxon>asterids</taxon>
        <taxon>Ericales</taxon>
        <taxon>Ericaceae</taxon>
        <taxon>Vaccinioideae</taxon>
        <taxon>Vaccinieae</taxon>
        <taxon>Vaccinium</taxon>
    </lineage>
</organism>
<evidence type="ECO:0000313" key="1">
    <source>
        <dbReference type="EMBL" id="KAH7856946.1"/>
    </source>
</evidence>
<dbReference type="EMBL" id="CM037153">
    <property type="protein sequence ID" value="KAH7856946.1"/>
    <property type="molecule type" value="Genomic_DNA"/>
</dbReference>
<proteinExistence type="predicted"/>
<dbReference type="Proteomes" id="UP000828048">
    <property type="component" value="Chromosome 3"/>
</dbReference>
<protein>
    <submittedName>
        <fullName evidence="1">Uncharacterized protein</fullName>
    </submittedName>
</protein>